<gene>
    <name evidence="5" type="ORF">JMF97_16965</name>
</gene>
<keyword evidence="6" id="KW-1185">Reference proteome</keyword>
<evidence type="ECO:0000313" key="5">
    <source>
        <dbReference type="EMBL" id="MBL6277848.1"/>
    </source>
</evidence>
<dbReference type="InterPro" id="IPR020084">
    <property type="entry name" value="NUDIX_hydrolase_CS"/>
</dbReference>
<dbReference type="InterPro" id="IPR020476">
    <property type="entry name" value="Nudix_hydrolase"/>
</dbReference>
<feature type="domain" description="Nudix hydrolase" evidence="4">
    <location>
        <begin position="71"/>
        <end position="213"/>
    </location>
</feature>
<comment type="caution">
    <text evidence="5">The sequence shown here is derived from an EMBL/GenBank/DDBJ whole genome shotgun (WGS) entry which is preliminary data.</text>
</comment>
<keyword evidence="2 3" id="KW-0378">Hydrolase</keyword>
<proteinExistence type="inferred from homology"/>
<accession>A0ABS1UNB4</accession>
<name>A0ABS1UNB4_9ACTN</name>
<sequence length="221" mass="23990">MTRTYTHPSVLDGIAAGAPWADPTMDPADIDWTARRAAAAIPFPLVDGRPVNPYGPTGIRYGRNELGHWGEQQCADAIVTAVDTEGTRWLLLIERGDGHGWALPGGYVDPGENPTAAAFRELAEETGLTLDAATTPHTRYPARYVPDPRASDEAWMVTVPIGIDLGTGHYLLPWVEGNDDAHRAEWIVADTYHDLTAELTGTYGGHVFPAHRDLIADILTD</sequence>
<evidence type="ECO:0000259" key="4">
    <source>
        <dbReference type="PROSITE" id="PS51462"/>
    </source>
</evidence>
<evidence type="ECO:0000256" key="2">
    <source>
        <dbReference type="ARBA" id="ARBA00022801"/>
    </source>
</evidence>
<dbReference type="InterPro" id="IPR000086">
    <property type="entry name" value="NUDIX_hydrolase_dom"/>
</dbReference>
<dbReference type="Gene3D" id="3.90.79.10">
    <property type="entry name" value="Nucleoside Triphosphate Pyrophosphohydrolase"/>
    <property type="match status" value="1"/>
</dbReference>
<dbReference type="PANTHER" id="PTHR43736:SF1">
    <property type="entry name" value="DIHYDRONEOPTERIN TRIPHOSPHATE DIPHOSPHATASE"/>
    <property type="match status" value="1"/>
</dbReference>
<dbReference type="SUPFAM" id="SSF55811">
    <property type="entry name" value="Nudix"/>
    <property type="match status" value="1"/>
</dbReference>
<organism evidence="5 6">
    <name type="scientific">Micromonospora fiedleri</name>
    <dbReference type="NCBI Taxonomy" id="1157498"/>
    <lineage>
        <taxon>Bacteria</taxon>
        <taxon>Bacillati</taxon>
        <taxon>Actinomycetota</taxon>
        <taxon>Actinomycetes</taxon>
        <taxon>Micromonosporales</taxon>
        <taxon>Micromonosporaceae</taxon>
        <taxon>Micromonospora</taxon>
    </lineage>
</organism>
<dbReference type="Pfam" id="PF00293">
    <property type="entry name" value="NUDIX"/>
    <property type="match status" value="1"/>
</dbReference>
<protein>
    <submittedName>
        <fullName evidence="5">NUDIX domain-containing protein</fullName>
    </submittedName>
</protein>
<evidence type="ECO:0000256" key="1">
    <source>
        <dbReference type="ARBA" id="ARBA00005582"/>
    </source>
</evidence>
<reference evidence="5 6" key="1">
    <citation type="submission" date="2021-01" db="EMBL/GenBank/DDBJ databases">
        <title>Genome sequencing of Micromonospora fiedleri MG-37.</title>
        <authorList>
            <person name="Moreland P.E.J."/>
            <person name="Stach J.E.M."/>
        </authorList>
    </citation>
    <scope>NUCLEOTIDE SEQUENCE [LARGE SCALE GENOMIC DNA]</scope>
    <source>
        <strain evidence="5 6">MG-37</strain>
    </source>
</reference>
<dbReference type="EMBL" id="JAETXL010000005">
    <property type="protein sequence ID" value="MBL6277848.1"/>
    <property type="molecule type" value="Genomic_DNA"/>
</dbReference>
<evidence type="ECO:0000313" key="6">
    <source>
        <dbReference type="Proteomes" id="UP000661193"/>
    </source>
</evidence>
<dbReference type="Proteomes" id="UP000661193">
    <property type="component" value="Unassembled WGS sequence"/>
</dbReference>
<evidence type="ECO:0000256" key="3">
    <source>
        <dbReference type="RuleBase" id="RU003476"/>
    </source>
</evidence>
<dbReference type="RefSeq" id="WP_203222396.1">
    <property type="nucleotide sequence ID" value="NZ_JAETXL010000005.1"/>
</dbReference>
<dbReference type="InterPro" id="IPR015797">
    <property type="entry name" value="NUDIX_hydrolase-like_dom_sf"/>
</dbReference>
<dbReference type="PANTHER" id="PTHR43736">
    <property type="entry name" value="ADP-RIBOSE PYROPHOSPHATASE"/>
    <property type="match status" value="1"/>
</dbReference>
<dbReference type="PROSITE" id="PS00893">
    <property type="entry name" value="NUDIX_BOX"/>
    <property type="match status" value="1"/>
</dbReference>
<dbReference type="PRINTS" id="PR00502">
    <property type="entry name" value="NUDIXFAMILY"/>
</dbReference>
<comment type="similarity">
    <text evidence="1 3">Belongs to the Nudix hydrolase family.</text>
</comment>
<dbReference type="PROSITE" id="PS51462">
    <property type="entry name" value="NUDIX"/>
    <property type="match status" value="1"/>
</dbReference>